<sequence>MSDPMLISLIALSTLFIGSSAFQPSPLRRTHPPPRRHPQHPQPTQERPRHHVFQPVRFEATREDRAADAVGFVGEDAARFDLEEQSLKSWGIFSVLLVTVLGALYVSWISPETGFGKDYLRLLESTSDSPEVVMTELMGIFAVAHSGLASLRPRMEGIIGARAWRVVFALMSLPLAFSAIAYFINHRYDGVQLWDLRNVPGVHEVVWGLSLVSFFFLYPSTFNLLEVAAVDKPQLHLWESGVMRITRHPQMVGQGLWCLAHTLWIGNSFTLWTSVLLMAHHLFGVWHGDQRLRAKYGEAFDQVQRRTSVVPFAAVIDGRQRLPDDYWKEFVRLPYAVVLAATLGAYWAHPFMQAYSWQSQGRP</sequence>
<evidence type="ECO:0000256" key="1">
    <source>
        <dbReference type="ARBA" id="ARBA00004141"/>
    </source>
</evidence>
<feature type="chain" id="PRO_5005186978" description="NnrU domain-containing protein" evidence="7">
    <location>
        <begin position="22"/>
        <end position="363"/>
    </location>
</feature>
<dbReference type="OMA" id="FFNHRYD"/>
<feature type="domain" description="NnrU" evidence="8">
    <location>
        <begin position="134"/>
        <end position="352"/>
    </location>
</feature>
<keyword evidence="7" id="KW-0732">Signal</keyword>
<evidence type="ECO:0000313" key="9">
    <source>
        <dbReference type="EMBL" id="CEL93844.1"/>
    </source>
</evidence>
<dbReference type="EMBL" id="CDMY01000193">
    <property type="protein sequence ID" value="CEL93844.1"/>
    <property type="molecule type" value="Genomic_DNA"/>
</dbReference>
<evidence type="ECO:0000256" key="7">
    <source>
        <dbReference type="SAM" id="SignalP"/>
    </source>
</evidence>
<organism evidence="9 10">
    <name type="scientific">Vitrella brassicaformis (strain CCMP3155)</name>
    <dbReference type="NCBI Taxonomy" id="1169540"/>
    <lineage>
        <taxon>Eukaryota</taxon>
        <taxon>Sar</taxon>
        <taxon>Alveolata</taxon>
        <taxon>Colpodellida</taxon>
        <taxon>Vitrellaceae</taxon>
        <taxon>Vitrella</taxon>
    </lineage>
</organism>
<dbReference type="GO" id="GO:0009507">
    <property type="term" value="C:chloroplast"/>
    <property type="evidence" value="ECO:0007669"/>
    <property type="project" value="TreeGrafter"/>
</dbReference>
<evidence type="ECO:0000256" key="4">
    <source>
        <dbReference type="ARBA" id="ARBA00023136"/>
    </source>
</evidence>
<dbReference type="InterPro" id="IPR009915">
    <property type="entry name" value="NnrU_dom"/>
</dbReference>
<protein>
    <recommendedName>
        <fullName evidence="8">NnrU domain-containing protein</fullName>
    </recommendedName>
</protein>
<comment type="subcellular location">
    <subcellularLocation>
        <location evidence="1">Membrane</location>
        <topology evidence="1">Multi-pass membrane protein</topology>
    </subcellularLocation>
</comment>
<feature type="transmembrane region" description="Helical" evidence="6">
    <location>
        <begin position="132"/>
        <end position="151"/>
    </location>
</feature>
<name>A0A0G4ECX7_VITBC</name>
<evidence type="ECO:0000256" key="6">
    <source>
        <dbReference type="SAM" id="Phobius"/>
    </source>
</evidence>
<evidence type="ECO:0000256" key="3">
    <source>
        <dbReference type="ARBA" id="ARBA00022989"/>
    </source>
</evidence>
<feature type="transmembrane region" description="Helical" evidence="6">
    <location>
        <begin position="163"/>
        <end position="184"/>
    </location>
</feature>
<feature type="region of interest" description="Disordered" evidence="5">
    <location>
        <begin position="23"/>
        <end position="49"/>
    </location>
</feature>
<proteinExistence type="predicted"/>
<dbReference type="Proteomes" id="UP000041254">
    <property type="component" value="Unassembled WGS sequence"/>
</dbReference>
<dbReference type="GO" id="GO:0090471">
    <property type="term" value="F:9,15,9'-tri-cis-zeta-carotene isomerase activity"/>
    <property type="evidence" value="ECO:0007669"/>
    <property type="project" value="TreeGrafter"/>
</dbReference>
<dbReference type="PANTHER" id="PTHR35988">
    <property type="entry name" value="15-CIS-ZETA-CAROTENE ISOMERASE, CHLOROPLASTIC"/>
    <property type="match status" value="1"/>
</dbReference>
<keyword evidence="3 6" id="KW-1133">Transmembrane helix</keyword>
<dbReference type="VEuPathDB" id="CryptoDB:Vbra_20255"/>
<feature type="transmembrane region" description="Helical" evidence="6">
    <location>
        <begin position="330"/>
        <end position="348"/>
    </location>
</feature>
<keyword evidence="2 6" id="KW-0812">Transmembrane</keyword>
<evidence type="ECO:0000259" key="8">
    <source>
        <dbReference type="Pfam" id="PF07298"/>
    </source>
</evidence>
<dbReference type="Gene3D" id="1.20.120.1630">
    <property type="match status" value="1"/>
</dbReference>
<dbReference type="GO" id="GO:0016020">
    <property type="term" value="C:membrane"/>
    <property type="evidence" value="ECO:0007669"/>
    <property type="project" value="UniProtKB-SubCell"/>
</dbReference>
<dbReference type="AlphaFoldDB" id="A0A0G4ECX7"/>
<dbReference type="Pfam" id="PF07298">
    <property type="entry name" value="NnrU"/>
    <property type="match status" value="1"/>
</dbReference>
<keyword evidence="4 6" id="KW-0472">Membrane</keyword>
<dbReference type="STRING" id="1169540.A0A0G4ECX7"/>
<dbReference type="PANTHER" id="PTHR35988:SF2">
    <property type="entry name" value="15-CIS-ZETA-CAROTENE ISOMERASE, CHLOROPLASTIC"/>
    <property type="match status" value="1"/>
</dbReference>
<gene>
    <name evidence="9" type="ORF">Vbra_20255</name>
</gene>
<keyword evidence="10" id="KW-1185">Reference proteome</keyword>
<dbReference type="OrthoDB" id="41527at2759"/>
<reference evidence="9 10" key="1">
    <citation type="submission" date="2014-11" db="EMBL/GenBank/DDBJ databases">
        <authorList>
            <person name="Zhu J."/>
            <person name="Qi W."/>
            <person name="Song R."/>
        </authorList>
    </citation>
    <scope>NUCLEOTIDE SEQUENCE [LARGE SCALE GENOMIC DNA]</scope>
</reference>
<feature type="transmembrane region" description="Helical" evidence="6">
    <location>
        <begin position="90"/>
        <end position="111"/>
    </location>
</feature>
<feature type="compositionally biased region" description="Basic residues" evidence="5">
    <location>
        <begin position="28"/>
        <end position="39"/>
    </location>
</feature>
<feature type="signal peptide" evidence="7">
    <location>
        <begin position="1"/>
        <end position="21"/>
    </location>
</feature>
<evidence type="ECO:0000256" key="2">
    <source>
        <dbReference type="ARBA" id="ARBA00022692"/>
    </source>
</evidence>
<evidence type="ECO:0000313" key="10">
    <source>
        <dbReference type="Proteomes" id="UP000041254"/>
    </source>
</evidence>
<accession>A0A0G4ECX7</accession>
<evidence type="ECO:0000256" key="5">
    <source>
        <dbReference type="SAM" id="MobiDB-lite"/>
    </source>
</evidence>
<dbReference type="InParanoid" id="A0A0G4ECX7"/>
<feature type="transmembrane region" description="Helical" evidence="6">
    <location>
        <begin position="205"/>
        <end position="225"/>
    </location>
</feature>